<evidence type="ECO:0000259" key="1">
    <source>
        <dbReference type="Pfam" id="PF15538"/>
    </source>
</evidence>
<evidence type="ECO:0000313" key="2">
    <source>
        <dbReference type="EMBL" id="VEA70769.1"/>
    </source>
</evidence>
<organism evidence="2 3">
    <name type="scientific">Serratia rubidaea</name>
    <name type="common">Serratia marinorubra</name>
    <dbReference type="NCBI Taxonomy" id="61652"/>
    <lineage>
        <taxon>Bacteria</taxon>
        <taxon>Pseudomonadati</taxon>
        <taxon>Pseudomonadota</taxon>
        <taxon>Gammaproteobacteria</taxon>
        <taxon>Enterobacterales</taxon>
        <taxon>Yersiniaceae</taxon>
        <taxon>Serratia</taxon>
    </lineage>
</organism>
<evidence type="ECO:0000313" key="3">
    <source>
        <dbReference type="Proteomes" id="UP000271603"/>
    </source>
</evidence>
<reference evidence="2 3" key="1">
    <citation type="submission" date="2018-12" db="EMBL/GenBank/DDBJ databases">
        <authorList>
            <consortium name="Pathogen Informatics"/>
        </authorList>
    </citation>
    <scope>NUCLEOTIDE SEQUENCE [LARGE SCALE GENOMIC DNA]</scope>
    <source>
        <strain evidence="2 3">NCTC9419</strain>
    </source>
</reference>
<dbReference type="InterPro" id="IPR028238">
    <property type="entry name" value="Ntox46"/>
</dbReference>
<protein>
    <recommendedName>
        <fullName evidence="1">Bacterial toxin 46 domain-containing protein</fullName>
    </recommendedName>
</protein>
<dbReference type="Proteomes" id="UP000271603">
    <property type="component" value="Chromosome"/>
</dbReference>
<feature type="domain" description="Bacterial toxin 46" evidence="1">
    <location>
        <begin position="7"/>
        <end position="91"/>
    </location>
</feature>
<gene>
    <name evidence="2" type="ORF">NCTC9419_02277</name>
</gene>
<dbReference type="EMBL" id="LR134155">
    <property type="protein sequence ID" value="VEA70769.1"/>
    <property type="molecule type" value="Genomic_DNA"/>
</dbReference>
<dbReference type="AlphaFoldDB" id="A0A3S4FR44"/>
<dbReference type="Pfam" id="PF15538">
    <property type="entry name" value="Ntox46"/>
    <property type="match status" value="1"/>
</dbReference>
<sequence>MVFRRAQETVNRGKLAYQNQSPGNWQGNWYSMNETTPPTKLGINPEGNLRGTEIKVPKVTTIYQAQLPVEMLRSTANPALGTWSVPKRAFPD</sequence>
<name>A0A3S4FR44_SERRU</name>
<proteinExistence type="predicted"/>
<accession>A0A3S4FR44</accession>